<keyword evidence="1" id="KW-1133">Transmembrane helix</keyword>
<protein>
    <submittedName>
        <fullName evidence="2">Uncharacterized protein</fullName>
    </submittedName>
</protein>
<name>A0A0F9Y4P6_9ZZZZ</name>
<reference evidence="2" key="1">
    <citation type="journal article" date="2015" name="Nature">
        <title>Complex archaea that bridge the gap between prokaryotes and eukaryotes.</title>
        <authorList>
            <person name="Spang A."/>
            <person name="Saw J.H."/>
            <person name="Jorgensen S.L."/>
            <person name="Zaremba-Niedzwiedzka K."/>
            <person name="Martijn J."/>
            <person name="Lind A.E."/>
            <person name="van Eijk R."/>
            <person name="Schleper C."/>
            <person name="Guy L."/>
            <person name="Ettema T.J."/>
        </authorList>
    </citation>
    <scope>NUCLEOTIDE SEQUENCE</scope>
</reference>
<evidence type="ECO:0000313" key="2">
    <source>
        <dbReference type="EMBL" id="KKO06842.1"/>
    </source>
</evidence>
<keyword evidence="1" id="KW-0472">Membrane</keyword>
<sequence length="48" mass="5442">MDNADQLGKQILKAVAYLIFVFPFVWVWRKLTGSKAGTERPDDDQGES</sequence>
<feature type="transmembrane region" description="Helical" evidence="1">
    <location>
        <begin position="12"/>
        <end position="28"/>
    </location>
</feature>
<dbReference type="AlphaFoldDB" id="A0A0F9Y4P6"/>
<proteinExistence type="predicted"/>
<gene>
    <name evidence="2" type="ORF">LCGC14_0060260</name>
</gene>
<comment type="caution">
    <text evidence="2">The sequence shown here is derived from an EMBL/GenBank/DDBJ whole genome shotgun (WGS) entry which is preliminary data.</text>
</comment>
<accession>A0A0F9Y4P6</accession>
<evidence type="ECO:0000256" key="1">
    <source>
        <dbReference type="SAM" id="Phobius"/>
    </source>
</evidence>
<dbReference type="EMBL" id="LAZR01000014">
    <property type="protein sequence ID" value="KKO06842.1"/>
    <property type="molecule type" value="Genomic_DNA"/>
</dbReference>
<organism evidence="2">
    <name type="scientific">marine sediment metagenome</name>
    <dbReference type="NCBI Taxonomy" id="412755"/>
    <lineage>
        <taxon>unclassified sequences</taxon>
        <taxon>metagenomes</taxon>
        <taxon>ecological metagenomes</taxon>
    </lineage>
</organism>
<keyword evidence="1" id="KW-0812">Transmembrane</keyword>